<dbReference type="Proteomes" id="UP000073492">
    <property type="component" value="Unassembled WGS sequence"/>
</dbReference>
<protein>
    <submittedName>
        <fullName evidence="1">Uncharacterized protein</fullName>
    </submittedName>
</protein>
<sequence>MADAVPTTRLLPCRSMKHLICPGCDTFWKPELCSLFIKSPIGPQSIGSETPGGSIIERQMRPQLLLRSTTFRKFNFHSRIDGNVGISIAKRTCTTPQPVLAG</sequence>
<dbReference type="AlphaFoldDB" id="A0A139HRX6"/>
<dbReference type="EMBL" id="LFZO01000574">
    <property type="protein sequence ID" value="KXT05159.1"/>
    <property type="molecule type" value="Genomic_DNA"/>
</dbReference>
<reference evidence="1 2" key="1">
    <citation type="submission" date="2015-07" db="EMBL/GenBank/DDBJ databases">
        <title>Comparative genomics of the Sigatoka disease complex on banana suggests a link between parallel evolutionary changes in Pseudocercospora fijiensis and Pseudocercospora eumusae and increased virulence on the banana host.</title>
        <authorList>
            <person name="Chang T.-C."/>
            <person name="Salvucci A."/>
            <person name="Crous P.W."/>
            <person name="Stergiopoulos I."/>
        </authorList>
    </citation>
    <scope>NUCLEOTIDE SEQUENCE [LARGE SCALE GENOMIC DNA]</scope>
    <source>
        <strain evidence="1 2">CBS 116634</strain>
    </source>
</reference>
<accession>A0A139HRX6</accession>
<evidence type="ECO:0000313" key="1">
    <source>
        <dbReference type="EMBL" id="KXT05159.1"/>
    </source>
</evidence>
<evidence type="ECO:0000313" key="2">
    <source>
        <dbReference type="Proteomes" id="UP000073492"/>
    </source>
</evidence>
<keyword evidence="2" id="KW-1185">Reference proteome</keyword>
<comment type="caution">
    <text evidence="1">The sequence shown here is derived from an EMBL/GenBank/DDBJ whole genome shotgun (WGS) entry which is preliminary data.</text>
</comment>
<name>A0A139HRX6_9PEZI</name>
<organism evidence="1 2">
    <name type="scientific">Pseudocercospora musae</name>
    <dbReference type="NCBI Taxonomy" id="113226"/>
    <lineage>
        <taxon>Eukaryota</taxon>
        <taxon>Fungi</taxon>
        <taxon>Dikarya</taxon>
        <taxon>Ascomycota</taxon>
        <taxon>Pezizomycotina</taxon>
        <taxon>Dothideomycetes</taxon>
        <taxon>Dothideomycetidae</taxon>
        <taxon>Mycosphaerellales</taxon>
        <taxon>Mycosphaerellaceae</taxon>
        <taxon>Pseudocercospora</taxon>
    </lineage>
</organism>
<gene>
    <name evidence="1" type="ORF">AC579_6014</name>
</gene>
<proteinExistence type="predicted"/>